<comment type="caution">
    <text evidence="2">The sequence shown here is derived from an EMBL/GenBank/DDBJ whole genome shotgun (WGS) entry which is preliminary data.</text>
</comment>
<accession>A0A9X6ZV81</accession>
<protein>
    <submittedName>
        <fullName evidence="2">Uncharacterized protein</fullName>
    </submittedName>
</protein>
<evidence type="ECO:0000313" key="2">
    <source>
        <dbReference type="EMBL" id="PFJ42077.1"/>
    </source>
</evidence>
<proteinExistence type="predicted"/>
<dbReference type="EMBL" id="NUVX01000010">
    <property type="protein sequence ID" value="PFJ42077.1"/>
    <property type="molecule type" value="Genomic_DNA"/>
</dbReference>
<evidence type="ECO:0000256" key="1">
    <source>
        <dbReference type="SAM" id="Phobius"/>
    </source>
</evidence>
<keyword evidence="1" id="KW-0812">Transmembrane</keyword>
<evidence type="ECO:0000313" key="3">
    <source>
        <dbReference type="Proteomes" id="UP000224003"/>
    </source>
</evidence>
<gene>
    <name evidence="2" type="ORF">COJ15_06775</name>
</gene>
<keyword evidence="1" id="KW-1133">Transmembrane helix</keyword>
<dbReference type="AlphaFoldDB" id="A0A9X6ZV81"/>
<dbReference type="Proteomes" id="UP000224003">
    <property type="component" value="Unassembled WGS sequence"/>
</dbReference>
<feature type="transmembrane region" description="Helical" evidence="1">
    <location>
        <begin position="6"/>
        <end position="28"/>
    </location>
</feature>
<feature type="non-terminal residue" evidence="2">
    <location>
        <position position="1"/>
    </location>
</feature>
<keyword evidence="1" id="KW-0472">Membrane</keyword>
<sequence>GWGGGGCGWGVELGFGFIFGITLAALFFI</sequence>
<name>A0A9X6ZV81_BACTU</name>
<reference evidence="2 3" key="1">
    <citation type="submission" date="2017-09" db="EMBL/GenBank/DDBJ databases">
        <title>Large-scale bioinformatics analysis of Bacillus genomes uncovers conserved roles of natural products in bacterial physiology.</title>
        <authorList>
            <consortium name="Agbiome Team Llc"/>
            <person name="Bleich R.M."/>
            <person name="Grubbs K.J."/>
            <person name="Santa Maria K.C."/>
            <person name="Allen S.E."/>
            <person name="Farag S."/>
            <person name="Shank E.A."/>
            <person name="Bowers A."/>
        </authorList>
    </citation>
    <scope>NUCLEOTIDE SEQUENCE [LARGE SCALE GENOMIC DNA]</scope>
    <source>
        <strain evidence="2 3">AFS085496</strain>
    </source>
</reference>
<organism evidence="2 3">
    <name type="scientific">Bacillus thuringiensis</name>
    <dbReference type="NCBI Taxonomy" id="1428"/>
    <lineage>
        <taxon>Bacteria</taxon>
        <taxon>Bacillati</taxon>
        <taxon>Bacillota</taxon>
        <taxon>Bacilli</taxon>
        <taxon>Bacillales</taxon>
        <taxon>Bacillaceae</taxon>
        <taxon>Bacillus</taxon>
        <taxon>Bacillus cereus group</taxon>
    </lineage>
</organism>